<comment type="catalytic activity">
    <reaction evidence="6">
        <text>beta-D-fructose 6-phosphate + diphosphate = beta-D-fructose 1,6-bisphosphate + phosphate + H(+)</text>
        <dbReference type="Rhea" id="RHEA:13613"/>
        <dbReference type="ChEBI" id="CHEBI:15378"/>
        <dbReference type="ChEBI" id="CHEBI:32966"/>
        <dbReference type="ChEBI" id="CHEBI:33019"/>
        <dbReference type="ChEBI" id="CHEBI:43474"/>
        <dbReference type="ChEBI" id="CHEBI:57634"/>
        <dbReference type="EC" id="2.7.1.90"/>
    </reaction>
</comment>
<dbReference type="GO" id="GO:0003872">
    <property type="term" value="F:6-phosphofructokinase activity"/>
    <property type="evidence" value="ECO:0007669"/>
    <property type="project" value="UniProtKB-UniRule"/>
</dbReference>
<feature type="binding site" evidence="6">
    <location>
        <position position="243"/>
    </location>
    <ligand>
        <name>substrate</name>
    </ligand>
</feature>
<accession>A0A926E0I3</accession>
<dbReference type="Proteomes" id="UP000653127">
    <property type="component" value="Unassembled WGS sequence"/>
</dbReference>
<name>A0A926E0I3_9FIRM</name>
<dbReference type="GO" id="GO:0046872">
    <property type="term" value="F:metal ion binding"/>
    <property type="evidence" value="ECO:0007669"/>
    <property type="project" value="UniProtKB-KW"/>
</dbReference>
<evidence type="ECO:0000256" key="6">
    <source>
        <dbReference type="HAMAP-Rule" id="MF_01978"/>
    </source>
</evidence>
<reference evidence="8" key="1">
    <citation type="submission" date="2020-08" db="EMBL/GenBank/DDBJ databases">
        <title>Genome public.</title>
        <authorList>
            <person name="Liu C."/>
            <person name="Sun Q."/>
        </authorList>
    </citation>
    <scope>NUCLEOTIDE SEQUENCE</scope>
    <source>
        <strain evidence="8">NSJ-31</strain>
    </source>
</reference>
<comment type="pathway">
    <text evidence="6">Carbohydrate degradation; glycolysis; D-glyceraldehyde 3-phosphate and glycerone phosphate from D-glucose: step 3/4.</text>
</comment>
<comment type="subcellular location">
    <subcellularLocation>
        <location evidence="6">Cytoplasm</location>
    </subcellularLocation>
</comment>
<comment type="function">
    <text evidence="6">Catalyzes the phosphorylation of D-fructose 6-phosphate, the first committing step of glycolysis. Uses inorganic phosphate (PPi) as phosphoryl donor instead of ATP like common ATP-dependent phosphofructokinases (ATP-PFKs), which renders the reaction reversible, and can thus function both in glycolysis and gluconeogenesis. Consistently, PPi-PFK can replace the enzymes of both the forward (ATP-PFK) and reverse (fructose-bisphosphatase (FBPase)) reactions.</text>
</comment>
<dbReference type="Gene3D" id="3.40.50.450">
    <property type="match status" value="1"/>
</dbReference>
<keyword evidence="6" id="KW-0963">Cytoplasm</keyword>
<feature type="site" description="Important for catalytic activity and substrate specificity; stabilizes the transition state when the phosphoryl donor is PPi; prevents ATP from binding by mimicking the alpha-phosphate group of ATP" evidence="6">
    <location>
        <position position="113"/>
    </location>
</feature>
<evidence type="ECO:0000313" key="9">
    <source>
        <dbReference type="Proteomes" id="UP000653127"/>
    </source>
</evidence>
<comment type="subunit">
    <text evidence="6">Homodimer.</text>
</comment>
<dbReference type="InterPro" id="IPR000023">
    <property type="entry name" value="Phosphofructokinase_dom"/>
</dbReference>
<keyword evidence="3 6" id="KW-0479">Metal-binding</keyword>
<dbReference type="Pfam" id="PF00365">
    <property type="entry name" value="PFK"/>
    <property type="match status" value="1"/>
</dbReference>
<keyword evidence="2 6" id="KW-0808">Transferase</keyword>
<dbReference type="EC" id="2.7.1.90" evidence="6"/>
<feature type="domain" description="Phosphofructokinase" evidence="7">
    <location>
        <begin position="5"/>
        <end position="322"/>
    </location>
</feature>
<sequence length="411" mass="44947">MANNMLIGQSGGPTVAINASLAGAIKRAMKSPQIGEIYGTLNGLEGVLGQRIIDLRKDLRSVEDFQRLQATPAMALGSCRFKLPEQPDETYEKILETFHRYGIGYFFYIGGNDSMDTVKKLSAYFESKGETIRCVGIPKTIDNDLPCTDHTPGFGSAAKYIATCVAEIVCDSEVYDIPSVTIVEIMGRNAGWLTAASVLARRENCTAPHLIYLPEAPFDPKRFLDRLRDLGRTTKHIVVAVSEGVRLPNGEYVATAKSGATDAFGHRYLAGVGKFLEDLVRERIGCKVRSVELNVLQRSASHLYSGTDIREAYRIGAEAVSFALSGKTGVMAVLHRISNHPYLVSYEYAGIGEVANLEKRVPREWIAPSGCDVGEELVEYLRPLILGEAKEMAADGVPVYFAFDKTPVAPK</sequence>
<dbReference type="SUPFAM" id="SSF53784">
    <property type="entry name" value="Phosphofructokinase"/>
    <property type="match status" value="1"/>
</dbReference>
<comment type="caution">
    <text evidence="8">The sequence shown here is derived from an EMBL/GenBank/DDBJ whole genome shotgun (WGS) entry which is preliminary data.</text>
</comment>
<evidence type="ECO:0000259" key="7">
    <source>
        <dbReference type="Pfam" id="PF00365"/>
    </source>
</evidence>
<comment type="similarity">
    <text evidence="6">Belongs to the phosphofructokinase type A (PFKA) family. PPi-dependent PFK group II subfamily. Clade 'B2' sub-subfamily.</text>
</comment>
<comment type="cofactor">
    <cofactor evidence="1 6">
        <name>Mg(2+)</name>
        <dbReference type="ChEBI" id="CHEBI:18420"/>
    </cofactor>
</comment>
<keyword evidence="6" id="KW-0324">Glycolysis</keyword>
<feature type="binding site" evidence="6">
    <location>
        <position position="12"/>
    </location>
    <ligand>
        <name>diphosphate</name>
        <dbReference type="ChEBI" id="CHEBI:33019"/>
    </ligand>
</feature>
<dbReference type="Gene3D" id="3.40.50.460">
    <property type="entry name" value="Phosphofructokinase domain"/>
    <property type="match status" value="1"/>
</dbReference>
<dbReference type="GO" id="GO:0005737">
    <property type="term" value="C:cytoplasm"/>
    <property type="evidence" value="ECO:0007669"/>
    <property type="project" value="UniProtKB-SubCell"/>
</dbReference>
<feature type="active site" description="Proton acceptor" evidence="6">
    <location>
        <position position="142"/>
    </location>
</feature>
<feature type="binding site" evidence="6">
    <location>
        <position position="112"/>
    </location>
    <ligand>
        <name>Mg(2+)</name>
        <dbReference type="ChEBI" id="CHEBI:18420"/>
        <note>catalytic</note>
    </ligand>
</feature>
<evidence type="ECO:0000256" key="1">
    <source>
        <dbReference type="ARBA" id="ARBA00001946"/>
    </source>
</evidence>
<protein>
    <recommendedName>
        <fullName evidence="6">Pyrophosphate--fructose 6-phosphate 1-phosphotransferase</fullName>
        <ecNumber evidence="6">2.7.1.90</ecNumber>
    </recommendedName>
    <alternativeName>
        <fullName evidence="6">6-phosphofructokinase, pyrophosphate dependent</fullName>
    </alternativeName>
    <alternativeName>
        <fullName evidence="6">PPi-dependent phosphofructokinase</fullName>
        <shortName evidence="6">PPi-PFK</shortName>
    </alternativeName>
    <alternativeName>
        <fullName evidence="6">Pyrophosphate-dependent 6-phosphofructose-1-kinase</fullName>
    </alternativeName>
</protein>
<keyword evidence="9" id="KW-1185">Reference proteome</keyword>
<evidence type="ECO:0000256" key="3">
    <source>
        <dbReference type="ARBA" id="ARBA00022723"/>
    </source>
</evidence>
<dbReference type="EMBL" id="JACRST010000011">
    <property type="protein sequence ID" value="MBC8546924.1"/>
    <property type="molecule type" value="Genomic_DNA"/>
</dbReference>
<evidence type="ECO:0000256" key="4">
    <source>
        <dbReference type="ARBA" id="ARBA00022777"/>
    </source>
</evidence>
<feature type="binding site" evidence="6">
    <location>
        <begin position="186"/>
        <end position="188"/>
    </location>
    <ligand>
        <name>substrate</name>
    </ligand>
</feature>
<feature type="binding site" evidence="6">
    <location>
        <begin position="140"/>
        <end position="142"/>
    </location>
    <ligand>
        <name>substrate</name>
    </ligand>
</feature>
<proteinExistence type="inferred from homology"/>
<dbReference type="InterPro" id="IPR022953">
    <property type="entry name" value="ATP_PFK"/>
</dbReference>
<dbReference type="PANTHER" id="PTHR45770">
    <property type="entry name" value="ATP-DEPENDENT 6-PHOSPHOFRUCTOKINASE 1"/>
    <property type="match status" value="1"/>
</dbReference>
<keyword evidence="4 6" id="KW-0418">Kinase</keyword>
<dbReference type="AlphaFoldDB" id="A0A926E0I3"/>
<organism evidence="8 9">
    <name type="scientific">Ligaoa zhengdingensis</name>
    <dbReference type="NCBI Taxonomy" id="2763658"/>
    <lineage>
        <taxon>Bacteria</taxon>
        <taxon>Bacillati</taxon>
        <taxon>Bacillota</taxon>
        <taxon>Clostridia</taxon>
        <taxon>Eubacteriales</taxon>
        <taxon>Oscillospiraceae</taxon>
        <taxon>Ligaoa</taxon>
    </lineage>
</organism>
<evidence type="ECO:0000256" key="2">
    <source>
        <dbReference type="ARBA" id="ARBA00022679"/>
    </source>
</evidence>
<comment type="caution">
    <text evidence="6">Lacks conserved residue(s) required for the propagation of feature annotation.</text>
</comment>
<dbReference type="InterPro" id="IPR035966">
    <property type="entry name" value="PKF_sf"/>
</dbReference>
<dbReference type="InterPro" id="IPR011404">
    <property type="entry name" value="PPi-PFK"/>
</dbReference>
<dbReference type="NCBIfam" id="NF010675">
    <property type="entry name" value="PRK14072.1"/>
    <property type="match status" value="1"/>
</dbReference>
<gene>
    <name evidence="6" type="primary">pfp</name>
    <name evidence="8" type="ORF">H8711_08255</name>
</gene>
<dbReference type="InterPro" id="IPR050929">
    <property type="entry name" value="PFKA"/>
</dbReference>
<dbReference type="GO" id="GO:0006002">
    <property type="term" value="P:fructose 6-phosphate metabolic process"/>
    <property type="evidence" value="ECO:0007669"/>
    <property type="project" value="InterPro"/>
</dbReference>
<dbReference type="GO" id="GO:0047334">
    <property type="term" value="F:diphosphate-fructose-6-phosphate 1-phosphotransferase activity"/>
    <property type="evidence" value="ECO:0007669"/>
    <property type="project" value="UniProtKB-EC"/>
</dbReference>
<comment type="activity regulation">
    <text evidence="6">Non-allosteric.</text>
</comment>
<evidence type="ECO:0000256" key="5">
    <source>
        <dbReference type="ARBA" id="ARBA00022842"/>
    </source>
</evidence>
<dbReference type="HAMAP" id="MF_01978">
    <property type="entry name" value="Phosphofructokinase_II_B2"/>
    <property type="match status" value="1"/>
</dbReference>
<dbReference type="PIRSF" id="PIRSF036483">
    <property type="entry name" value="PFK_XF0274"/>
    <property type="match status" value="1"/>
</dbReference>
<dbReference type="PRINTS" id="PR00476">
    <property type="entry name" value="PHFRCTKINASE"/>
</dbReference>
<keyword evidence="5 6" id="KW-0460">Magnesium</keyword>
<feature type="site" description="Important for catalytic activity; stabilizes the transition state when the phosphoryl donor is PPi" evidence="6">
    <location>
        <position position="139"/>
    </location>
</feature>
<evidence type="ECO:0000313" key="8">
    <source>
        <dbReference type="EMBL" id="MBC8546924.1"/>
    </source>
</evidence>
<dbReference type="RefSeq" id="WP_249283001.1">
    <property type="nucleotide sequence ID" value="NZ_JACRST010000011.1"/>
</dbReference>